<keyword evidence="2" id="KW-1003">Cell membrane</keyword>
<feature type="region of interest" description="Disordered" evidence="11">
    <location>
        <begin position="310"/>
        <end position="445"/>
    </location>
</feature>
<evidence type="ECO:0000256" key="10">
    <source>
        <dbReference type="ARBA" id="ARBA00023224"/>
    </source>
</evidence>
<feature type="domain" description="G-protein coupled receptors family 1 profile" evidence="14">
    <location>
        <begin position="525"/>
        <end position="775"/>
    </location>
</feature>
<dbReference type="GO" id="GO:0008528">
    <property type="term" value="F:G protein-coupled peptide receptor activity"/>
    <property type="evidence" value="ECO:0000318"/>
    <property type="project" value="GO_Central"/>
</dbReference>
<evidence type="ECO:0000256" key="5">
    <source>
        <dbReference type="ARBA" id="ARBA00022737"/>
    </source>
</evidence>
<dbReference type="InterPro" id="IPR000276">
    <property type="entry name" value="GPCR_Rhodpsn"/>
</dbReference>
<comment type="subcellular location">
    <subcellularLocation>
        <location evidence="1">Cell membrane</location>
        <topology evidence="1">Multi-pass membrane protein</topology>
    </subcellularLocation>
</comment>
<evidence type="ECO:0000256" key="1">
    <source>
        <dbReference type="ARBA" id="ARBA00004651"/>
    </source>
</evidence>
<dbReference type="OrthoDB" id="5981530at2759"/>
<feature type="transmembrane region" description="Helical" evidence="12">
    <location>
        <begin position="508"/>
        <end position="534"/>
    </location>
</feature>
<keyword evidence="3" id="KW-0433">Leucine-rich repeat</keyword>
<dbReference type="InterPro" id="IPR032675">
    <property type="entry name" value="LRR_dom_sf"/>
</dbReference>
<evidence type="ECO:0000256" key="9">
    <source>
        <dbReference type="ARBA" id="ARBA00023170"/>
    </source>
</evidence>
<dbReference type="AlphaFoldDB" id="A7RGG2"/>
<dbReference type="Pfam" id="PF13855">
    <property type="entry name" value="LRR_8"/>
    <property type="match status" value="2"/>
</dbReference>
<dbReference type="EMBL" id="DS469509">
    <property type="protein sequence ID" value="EDO49517.1"/>
    <property type="molecule type" value="Genomic_DNA"/>
</dbReference>
<dbReference type="Pfam" id="PF00001">
    <property type="entry name" value="7tm_1"/>
    <property type="match status" value="1"/>
</dbReference>
<keyword evidence="10" id="KW-0807">Transducer</keyword>
<evidence type="ECO:0000313" key="16">
    <source>
        <dbReference type="Proteomes" id="UP000001593"/>
    </source>
</evidence>
<accession>A7RGG2</accession>
<dbReference type="OMA" id="HPCEDIM"/>
<evidence type="ECO:0000256" key="3">
    <source>
        <dbReference type="ARBA" id="ARBA00022614"/>
    </source>
</evidence>
<dbReference type="STRING" id="45351.A7RGG2"/>
<dbReference type="InParanoid" id="A7RGG2"/>
<dbReference type="PRINTS" id="PR00373">
    <property type="entry name" value="GLYCHORMONER"/>
</dbReference>
<dbReference type="PROSITE" id="PS50262">
    <property type="entry name" value="G_PROTEIN_RECEP_F1_2"/>
    <property type="match status" value="1"/>
</dbReference>
<feature type="transmembrane region" description="Helical" evidence="12">
    <location>
        <begin position="546"/>
        <end position="570"/>
    </location>
</feature>
<dbReference type="InterPro" id="IPR001611">
    <property type="entry name" value="Leu-rich_rpt"/>
</dbReference>
<dbReference type="PANTHER" id="PTHR24372:SF74">
    <property type="entry name" value="LP13728P"/>
    <property type="match status" value="1"/>
</dbReference>
<proteinExistence type="predicted"/>
<evidence type="ECO:0000256" key="11">
    <source>
        <dbReference type="SAM" id="MobiDB-lite"/>
    </source>
</evidence>
<dbReference type="eggNOG" id="KOG0619">
    <property type="taxonomic scope" value="Eukaryota"/>
</dbReference>
<dbReference type="GO" id="GO:0005886">
    <property type="term" value="C:plasma membrane"/>
    <property type="evidence" value="ECO:0000318"/>
    <property type="project" value="GO_Central"/>
</dbReference>
<dbReference type="CDD" id="cd15136">
    <property type="entry name" value="7tmA_Glyco_hormone_R"/>
    <property type="match status" value="1"/>
</dbReference>
<dbReference type="InterPro" id="IPR002131">
    <property type="entry name" value="Gphrmn_rcpt_fam"/>
</dbReference>
<dbReference type="KEGG" id="nve:5521705"/>
<dbReference type="SUPFAM" id="SSF52058">
    <property type="entry name" value="L domain-like"/>
    <property type="match status" value="1"/>
</dbReference>
<keyword evidence="13" id="KW-0732">Signal</keyword>
<dbReference type="Proteomes" id="UP000001593">
    <property type="component" value="Unassembled WGS sequence"/>
</dbReference>
<feature type="transmembrane region" description="Helical" evidence="12">
    <location>
        <begin position="673"/>
        <end position="695"/>
    </location>
</feature>
<evidence type="ECO:0000256" key="8">
    <source>
        <dbReference type="ARBA" id="ARBA00023136"/>
    </source>
</evidence>
<sequence length="816" mass="88438">MGRGRVCSLLLAFLLVAFGAAQPDVCKELCSCSLDAVHCSQLTVFPPIRTFPANISTLTISYSPKAAIRIEELAELPYLTSLNLVYNKITNVSKFVSSNLRVLNLDHNQIESVEPGAFDSLENLLDLSLANNKLKSFPVFRKRSSITRLFVGGNIGITSLDKQSLYNLPRLQLLSLKSSGLTSLPYAIFRRNKELQALLLSRSVSLTTINEYAFDGLKTLTKLDLSYTRVTTIPNQGLEYLEKIYLKGVPDFWVLPATLWNIREVHLDQYNSFLCCAFYLQRGTPDCTYLSGQTGDVPTYLPITDLETTSSTSTNAATSPTRFGTPSSGFGTPPSGFGTPPSGFGTPPAGFGTPPSGFGTPPSGFGTPPSGFGTPPSGFGTPPAGFGTPPSGFGTPPSGFGTPPSGFGTPPSGFGTPPSGFGTPSSGFGTAPSGFGTPPGGYGNRSTPYRPIITLPPGFHNVTSKVHSTIPHENKTNASAYRCPDTRPLVKCFPKPDAFHPCEDIMGAAWLTTFSFLVGGMAVVANFVVALVLLVSERRLNVTRFLMCNLAFADFCLGLYLFILTCVSMDTHGLYHNYVRRWQYGAGCKLTGFLAVFATELSVYTLVLITLERFYAIVYAMQLNTRLSMRMTVRAMAAGWVAAVLLASLPLMGASSYSKVAICLPFDVSTTGSIAYVAFLLFLNGAAFAFVLYLYMRMLMTVISGGDMEGAPKRDDSKVAKRMALLVLTDFVCWAPIAFFGILAAFGTPLIDVTASKTLLVFFFPINSLCNPFLYAFFTKAFKRELFVLLSRCGFCRRRALKYSGTLSSLMYSRRK</sequence>
<keyword evidence="8 12" id="KW-0472">Membrane</keyword>
<organism evidence="15 16">
    <name type="scientific">Nematostella vectensis</name>
    <name type="common">Starlet sea anemone</name>
    <dbReference type="NCBI Taxonomy" id="45351"/>
    <lineage>
        <taxon>Eukaryota</taxon>
        <taxon>Metazoa</taxon>
        <taxon>Cnidaria</taxon>
        <taxon>Anthozoa</taxon>
        <taxon>Hexacorallia</taxon>
        <taxon>Actiniaria</taxon>
        <taxon>Edwardsiidae</taxon>
        <taxon>Nematostella</taxon>
    </lineage>
</organism>
<dbReference type="Gene3D" id="1.20.1070.10">
    <property type="entry name" value="Rhodopsin 7-helix transmembrane proteins"/>
    <property type="match status" value="1"/>
</dbReference>
<evidence type="ECO:0000256" key="2">
    <source>
        <dbReference type="ARBA" id="ARBA00022475"/>
    </source>
</evidence>
<dbReference type="PROSITE" id="PS51450">
    <property type="entry name" value="LRR"/>
    <property type="match status" value="1"/>
</dbReference>
<dbReference type="GO" id="GO:0007189">
    <property type="term" value="P:adenylate cyclase-activating G protein-coupled receptor signaling pathway"/>
    <property type="evidence" value="ECO:0000318"/>
    <property type="project" value="GO_Central"/>
</dbReference>
<dbReference type="HOGENOM" id="CLU_006130_1_0_1"/>
<keyword evidence="7" id="KW-0297">G-protein coupled receptor</keyword>
<feature type="chain" id="PRO_5002714399" description="G-protein coupled receptors family 1 profile domain-containing protein" evidence="13">
    <location>
        <begin position="22"/>
        <end position="816"/>
    </location>
</feature>
<evidence type="ECO:0000256" key="13">
    <source>
        <dbReference type="SAM" id="SignalP"/>
    </source>
</evidence>
<feature type="non-terminal residue" evidence="15">
    <location>
        <position position="1"/>
    </location>
</feature>
<feature type="signal peptide" evidence="13">
    <location>
        <begin position="1"/>
        <end position="21"/>
    </location>
</feature>
<reference evidence="15 16" key="1">
    <citation type="journal article" date="2007" name="Science">
        <title>Sea anemone genome reveals ancestral eumetazoan gene repertoire and genomic organization.</title>
        <authorList>
            <person name="Putnam N.H."/>
            <person name="Srivastava M."/>
            <person name="Hellsten U."/>
            <person name="Dirks B."/>
            <person name="Chapman J."/>
            <person name="Salamov A."/>
            <person name="Terry A."/>
            <person name="Shapiro H."/>
            <person name="Lindquist E."/>
            <person name="Kapitonov V.V."/>
            <person name="Jurka J."/>
            <person name="Genikhovich G."/>
            <person name="Grigoriev I.V."/>
            <person name="Lucas S.M."/>
            <person name="Steele R.E."/>
            <person name="Finnerty J.R."/>
            <person name="Technau U."/>
            <person name="Martindale M.Q."/>
            <person name="Rokhsar D.S."/>
        </authorList>
    </citation>
    <scope>NUCLEOTIDE SEQUENCE [LARGE SCALE GENOMIC DNA]</scope>
    <source>
        <strain evidence="16">CH2 X CH6</strain>
    </source>
</reference>
<dbReference type="PROSITE" id="PS00237">
    <property type="entry name" value="G_PROTEIN_RECEP_F1_1"/>
    <property type="match status" value="1"/>
</dbReference>
<dbReference type="SUPFAM" id="SSF81321">
    <property type="entry name" value="Family A G protein-coupled receptor-like"/>
    <property type="match status" value="1"/>
</dbReference>
<evidence type="ECO:0000256" key="12">
    <source>
        <dbReference type="SAM" id="Phobius"/>
    </source>
</evidence>
<keyword evidence="4 12" id="KW-0812">Transmembrane</keyword>
<dbReference type="eggNOG" id="KOG1087">
    <property type="taxonomic scope" value="Eukaryota"/>
</dbReference>
<dbReference type="GO" id="GO:0016500">
    <property type="term" value="F:protein-hormone receptor activity"/>
    <property type="evidence" value="ECO:0007669"/>
    <property type="project" value="InterPro"/>
</dbReference>
<dbReference type="InterPro" id="IPR003591">
    <property type="entry name" value="Leu-rich_rpt_typical-subtyp"/>
</dbReference>
<dbReference type="InterPro" id="IPR017452">
    <property type="entry name" value="GPCR_Rhodpsn_7TM"/>
</dbReference>
<feature type="compositionally biased region" description="Low complexity" evidence="11">
    <location>
        <begin position="310"/>
        <end position="430"/>
    </location>
</feature>
<protein>
    <recommendedName>
        <fullName evidence="14">G-protein coupled receptors family 1 profile domain-containing protein</fullName>
    </recommendedName>
</protein>
<feature type="transmembrane region" description="Helical" evidence="12">
    <location>
        <begin position="632"/>
        <end position="653"/>
    </location>
</feature>
<dbReference type="Gene3D" id="3.80.10.10">
    <property type="entry name" value="Ribonuclease Inhibitor"/>
    <property type="match status" value="1"/>
</dbReference>
<evidence type="ECO:0000313" key="15">
    <source>
        <dbReference type="EMBL" id="EDO49517.1"/>
    </source>
</evidence>
<keyword evidence="9" id="KW-0675">Receptor</keyword>
<keyword evidence="5" id="KW-0677">Repeat</keyword>
<name>A7RGG2_NEMVE</name>
<gene>
    <name evidence="15" type="ORF">NEMVEDRAFT_v1g80429</name>
</gene>
<dbReference type="GO" id="GO:0009755">
    <property type="term" value="P:hormone-mediated signaling pathway"/>
    <property type="evidence" value="ECO:0000318"/>
    <property type="project" value="GO_Central"/>
</dbReference>
<feature type="transmembrane region" description="Helical" evidence="12">
    <location>
        <begin position="723"/>
        <end position="747"/>
    </location>
</feature>
<dbReference type="SMART" id="SM00369">
    <property type="entry name" value="LRR_TYP"/>
    <property type="match status" value="5"/>
</dbReference>
<keyword evidence="6 12" id="KW-1133">Transmembrane helix</keyword>
<dbReference type="PANTHER" id="PTHR24372">
    <property type="entry name" value="GLYCOPROTEIN HORMONE RECEPTOR"/>
    <property type="match status" value="1"/>
</dbReference>
<keyword evidence="16" id="KW-1185">Reference proteome</keyword>
<feature type="transmembrane region" description="Helical" evidence="12">
    <location>
        <begin position="590"/>
        <end position="611"/>
    </location>
</feature>
<dbReference type="PRINTS" id="PR00237">
    <property type="entry name" value="GPCRRHODOPSN"/>
</dbReference>
<evidence type="ECO:0000259" key="14">
    <source>
        <dbReference type="PROSITE" id="PS50262"/>
    </source>
</evidence>
<feature type="transmembrane region" description="Helical" evidence="12">
    <location>
        <begin position="759"/>
        <end position="778"/>
    </location>
</feature>
<evidence type="ECO:0000256" key="6">
    <source>
        <dbReference type="ARBA" id="ARBA00022989"/>
    </source>
</evidence>
<dbReference type="eggNOG" id="KOG3294">
    <property type="taxonomic scope" value="Eukaryota"/>
</dbReference>
<evidence type="ECO:0000256" key="4">
    <source>
        <dbReference type="ARBA" id="ARBA00022692"/>
    </source>
</evidence>
<dbReference type="eggNOG" id="KOG2087">
    <property type="taxonomic scope" value="Eukaryota"/>
</dbReference>
<evidence type="ECO:0000256" key="7">
    <source>
        <dbReference type="ARBA" id="ARBA00023040"/>
    </source>
</evidence>